<gene>
    <name evidence="2" type="ORF">METZ01_LOCUS183401</name>
</gene>
<sequence>MLVAAILVLSATLGCGESGQTADALRERAEQGDSPSLGSDASAR</sequence>
<name>A0A382CYZ6_9ZZZZ</name>
<organism evidence="2">
    <name type="scientific">marine metagenome</name>
    <dbReference type="NCBI Taxonomy" id="408172"/>
    <lineage>
        <taxon>unclassified sequences</taxon>
        <taxon>metagenomes</taxon>
        <taxon>ecological metagenomes</taxon>
    </lineage>
</organism>
<accession>A0A382CYZ6</accession>
<protein>
    <submittedName>
        <fullName evidence="2">Uncharacterized protein</fullName>
    </submittedName>
</protein>
<feature type="region of interest" description="Disordered" evidence="1">
    <location>
        <begin position="22"/>
        <end position="44"/>
    </location>
</feature>
<evidence type="ECO:0000313" key="2">
    <source>
        <dbReference type="EMBL" id="SVB30547.1"/>
    </source>
</evidence>
<feature type="compositionally biased region" description="Polar residues" evidence="1">
    <location>
        <begin position="33"/>
        <end position="44"/>
    </location>
</feature>
<dbReference type="AlphaFoldDB" id="A0A382CYZ6"/>
<proteinExistence type="predicted"/>
<dbReference type="EMBL" id="UINC01036496">
    <property type="protein sequence ID" value="SVB30547.1"/>
    <property type="molecule type" value="Genomic_DNA"/>
</dbReference>
<reference evidence="2" key="1">
    <citation type="submission" date="2018-05" db="EMBL/GenBank/DDBJ databases">
        <authorList>
            <person name="Lanie J.A."/>
            <person name="Ng W.-L."/>
            <person name="Kazmierczak K.M."/>
            <person name="Andrzejewski T.M."/>
            <person name="Davidsen T.M."/>
            <person name="Wayne K.J."/>
            <person name="Tettelin H."/>
            <person name="Glass J.I."/>
            <person name="Rusch D."/>
            <person name="Podicherti R."/>
            <person name="Tsui H.-C.T."/>
            <person name="Winkler M.E."/>
        </authorList>
    </citation>
    <scope>NUCLEOTIDE SEQUENCE</scope>
</reference>
<evidence type="ECO:0000256" key="1">
    <source>
        <dbReference type="SAM" id="MobiDB-lite"/>
    </source>
</evidence>